<evidence type="ECO:0000313" key="5">
    <source>
        <dbReference type="Proteomes" id="UP001141434"/>
    </source>
</evidence>
<protein>
    <submittedName>
        <fullName evidence="4">Uncharacterized protein</fullName>
    </submittedName>
</protein>
<dbReference type="RefSeq" id="XP_056514230.1">
    <property type="nucleotide sequence ID" value="XM_056653163.1"/>
</dbReference>
<evidence type="ECO:0000256" key="1">
    <source>
        <dbReference type="SAM" id="Coils"/>
    </source>
</evidence>
<feature type="compositionally biased region" description="Basic and acidic residues" evidence="2">
    <location>
        <begin position="289"/>
        <end position="298"/>
    </location>
</feature>
<reference evidence="4" key="2">
    <citation type="journal article" date="2023" name="IMA Fungus">
        <title>Comparative genomic study of the Penicillium genus elucidates a diverse pangenome and 15 lateral gene transfer events.</title>
        <authorList>
            <person name="Petersen C."/>
            <person name="Sorensen T."/>
            <person name="Nielsen M.R."/>
            <person name="Sondergaard T.E."/>
            <person name="Sorensen J.L."/>
            <person name="Fitzpatrick D.A."/>
            <person name="Frisvad J.C."/>
            <person name="Nielsen K.L."/>
        </authorList>
    </citation>
    <scope>NUCLEOTIDE SEQUENCE</scope>
    <source>
        <strain evidence="4">IBT 34128</strain>
    </source>
</reference>
<accession>A0A9W9FRT4</accession>
<evidence type="ECO:0000256" key="2">
    <source>
        <dbReference type="SAM" id="MobiDB-lite"/>
    </source>
</evidence>
<sequence>MLLSALLIQSWITLYTLCQLVAAAPTDIEPELDKRVEIPSPRMSPFRGWETFRGQRPWEPPEEHREDVNYIAEYVLEFAKQGYANIGRELQRIGQPGNGVVLVAALYVPGNGVWISSKPRSKEHGEDGGSKYIFENRQEAPKWNCEMGRYKENKDQIHAEDGAIFFFESTHQRLARGDIMDRGYPKGSYIAIWGKSKSTSTSQEYPPCSSGSGNPVSCLTGLLSLHIANKAHRSWTFPFGKRDSGSSKSCDKCKKCPADQIPSKDCKSCQACPKNQKPDASKKKCIPTMDEKDKEKRYQATKKKKIEEYKKSAGKEKEKRYQEVKNEKRMEYKDAQAKKKQAKEAHEKKSRMGKCLTVVPLMMDDDSALDYCSNYFDHDFVTSDDMLQYWPSSLSLDAVNTSIDLDSDDFINPWMAEVKQKNDIAYLGACGNPHGIGCKRSYDTIDDVENTDSSKNTDLAVPRGLDSNPPVVTSDLVVRETELAETGGLERRQFQILIEIILAFLGRAVPAFLRLTSLSGRLAKLATQGRGALSIAKRGQAVAKDAKSMADAAKSISKDKNWEKCLKGEKPS</sequence>
<feature type="coiled-coil region" evidence="1">
    <location>
        <begin position="318"/>
        <end position="352"/>
    </location>
</feature>
<feature type="region of interest" description="Disordered" evidence="2">
    <location>
        <begin position="258"/>
        <end position="299"/>
    </location>
</feature>
<feature type="compositionally biased region" description="Basic and acidic residues" evidence="2">
    <location>
        <begin position="258"/>
        <end position="267"/>
    </location>
</feature>
<dbReference type="EMBL" id="JAPMSZ010000004">
    <property type="protein sequence ID" value="KAJ5105234.1"/>
    <property type="molecule type" value="Genomic_DNA"/>
</dbReference>
<organism evidence="4 5">
    <name type="scientific">Penicillium alfredii</name>
    <dbReference type="NCBI Taxonomy" id="1506179"/>
    <lineage>
        <taxon>Eukaryota</taxon>
        <taxon>Fungi</taxon>
        <taxon>Dikarya</taxon>
        <taxon>Ascomycota</taxon>
        <taxon>Pezizomycotina</taxon>
        <taxon>Eurotiomycetes</taxon>
        <taxon>Eurotiomycetidae</taxon>
        <taxon>Eurotiales</taxon>
        <taxon>Aspergillaceae</taxon>
        <taxon>Penicillium</taxon>
    </lineage>
</organism>
<name>A0A9W9FRT4_9EURO</name>
<gene>
    <name evidence="4" type="ORF">NUU61_002581</name>
</gene>
<proteinExistence type="predicted"/>
<evidence type="ECO:0000313" key="4">
    <source>
        <dbReference type="EMBL" id="KAJ5105234.1"/>
    </source>
</evidence>
<dbReference type="OrthoDB" id="4355152at2759"/>
<dbReference type="Proteomes" id="UP001141434">
    <property type="component" value="Unassembled WGS sequence"/>
</dbReference>
<evidence type="ECO:0000256" key="3">
    <source>
        <dbReference type="SAM" id="SignalP"/>
    </source>
</evidence>
<keyword evidence="5" id="KW-1185">Reference proteome</keyword>
<reference evidence="4" key="1">
    <citation type="submission" date="2022-11" db="EMBL/GenBank/DDBJ databases">
        <authorList>
            <person name="Petersen C."/>
        </authorList>
    </citation>
    <scope>NUCLEOTIDE SEQUENCE</scope>
    <source>
        <strain evidence="4">IBT 34128</strain>
    </source>
</reference>
<feature type="signal peptide" evidence="3">
    <location>
        <begin position="1"/>
        <end position="23"/>
    </location>
</feature>
<keyword evidence="3" id="KW-0732">Signal</keyword>
<feature type="chain" id="PRO_5040930921" evidence="3">
    <location>
        <begin position="24"/>
        <end position="572"/>
    </location>
</feature>
<dbReference type="GeneID" id="81392331"/>
<keyword evidence="1" id="KW-0175">Coiled coil</keyword>
<dbReference type="AlphaFoldDB" id="A0A9W9FRT4"/>
<comment type="caution">
    <text evidence="4">The sequence shown here is derived from an EMBL/GenBank/DDBJ whole genome shotgun (WGS) entry which is preliminary data.</text>
</comment>